<sequence length="204" mass="23580">MTGLEEILARLGLSQYLGRLIDEGFEKWETVLDITEQDLAALNFKLGHRRILQREIASARGVPLGQPLVYQQFSPVEEPFDPEDKASSPYKVEDLNKFGPTGKRKYRRHPKPDEHAPEKPPSAYVMFANRVRDELKGQPLSFTDIAKLVGERWKVLDSDRKEKFEFAASLAKSKYNTELSEYKKTDSYKDYAQYLSEFRARTTK</sequence>
<keyword evidence="1 3" id="KW-0238">DNA-binding</keyword>
<dbReference type="GO" id="GO:0005634">
    <property type="term" value="C:nucleus"/>
    <property type="evidence" value="ECO:0007669"/>
    <property type="project" value="UniProtKB-UniRule"/>
</dbReference>
<accession>A0A3N4M8R7</accession>
<name>A0A3N4M8R7_9PEZI</name>
<dbReference type="InterPro" id="IPR051965">
    <property type="entry name" value="ChromReg_NeuronalGeneExpr"/>
</dbReference>
<organism evidence="6 7">
    <name type="scientific">Terfezia boudieri ATCC MYA-4762</name>
    <dbReference type="NCBI Taxonomy" id="1051890"/>
    <lineage>
        <taxon>Eukaryota</taxon>
        <taxon>Fungi</taxon>
        <taxon>Dikarya</taxon>
        <taxon>Ascomycota</taxon>
        <taxon>Pezizomycotina</taxon>
        <taxon>Pezizomycetes</taxon>
        <taxon>Pezizales</taxon>
        <taxon>Pezizaceae</taxon>
        <taxon>Terfezia</taxon>
    </lineage>
</organism>
<dbReference type="EMBL" id="ML121528">
    <property type="protein sequence ID" value="RPB28851.1"/>
    <property type="molecule type" value="Genomic_DNA"/>
</dbReference>
<dbReference type="GO" id="GO:0003677">
    <property type="term" value="F:DNA binding"/>
    <property type="evidence" value="ECO:0007669"/>
    <property type="project" value="UniProtKB-UniRule"/>
</dbReference>
<evidence type="ECO:0000256" key="1">
    <source>
        <dbReference type="ARBA" id="ARBA00023125"/>
    </source>
</evidence>
<dbReference type="Pfam" id="PF00505">
    <property type="entry name" value="HMG_box"/>
    <property type="match status" value="1"/>
</dbReference>
<dbReference type="PANTHER" id="PTHR46040">
    <property type="entry name" value="HIGH MOBILITY GROUP PROTEIN 2"/>
    <property type="match status" value="1"/>
</dbReference>
<reference evidence="6 7" key="1">
    <citation type="journal article" date="2018" name="Nat. Ecol. Evol.">
        <title>Pezizomycetes genomes reveal the molecular basis of ectomycorrhizal truffle lifestyle.</title>
        <authorList>
            <person name="Murat C."/>
            <person name="Payen T."/>
            <person name="Noel B."/>
            <person name="Kuo A."/>
            <person name="Morin E."/>
            <person name="Chen J."/>
            <person name="Kohler A."/>
            <person name="Krizsan K."/>
            <person name="Balestrini R."/>
            <person name="Da Silva C."/>
            <person name="Montanini B."/>
            <person name="Hainaut M."/>
            <person name="Levati E."/>
            <person name="Barry K.W."/>
            <person name="Belfiori B."/>
            <person name="Cichocki N."/>
            <person name="Clum A."/>
            <person name="Dockter R.B."/>
            <person name="Fauchery L."/>
            <person name="Guy J."/>
            <person name="Iotti M."/>
            <person name="Le Tacon F."/>
            <person name="Lindquist E.A."/>
            <person name="Lipzen A."/>
            <person name="Malagnac F."/>
            <person name="Mello A."/>
            <person name="Molinier V."/>
            <person name="Miyauchi S."/>
            <person name="Poulain J."/>
            <person name="Riccioni C."/>
            <person name="Rubini A."/>
            <person name="Sitrit Y."/>
            <person name="Splivallo R."/>
            <person name="Traeger S."/>
            <person name="Wang M."/>
            <person name="Zifcakova L."/>
            <person name="Wipf D."/>
            <person name="Zambonelli A."/>
            <person name="Paolocci F."/>
            <person name="Nowrousian M."/>
            <person name="Ottonello S."/>
            <person name="Baldrian P."/>
            <person name="Spatafora J.W."/>
            <person name="Henrissat B."/>
            <person name="Nagy L.G."/>
            <person name="Aury J.M."/>
            <person name="Wincker P."/>
            <person name="Grigoriev I.V."/>
            <person name="Bonfante P."/>
            <person name="Martin F.M."/>
        </authorList>
    </citation>
    <scope>NUCLEOTIDE SEQUENCE [LARGE SCALE GENOMIC DNA]</scope>
    <source>
        <strain evidence="6 7">ATCC MYA-4762</strain>
    </source>
</reference>
<proteinExistence type="predicted"/>
<dbReference type="InterPro" id="IPR001660">
    <property type="entry name" value="SAM"/>
</dbReference>
<dbReference type="InterPro" id="IPR009071">
    <property type="entry name" value="HMG_box_dom"/>
</dbReference>
<keyword evidence="7" id="KW-1185">Reference proteome</keyword>
<dbReference type="OrthoDB" id="1919336at2759"/>
<feature type="domain" description="HMG box" evidence="5">
    <location>
        <begin position="117"/>
        <end position="183"/>
    </location>
</feature>
<dbReference type="Gene3D" id="1.10.150.50">
    <property type="entry name" value="Transcription Factor, Ets-1"/>
    <property type="match status" value="1"/>
</dbReference>
<dbReference type="PANTHER" id="PTHR46040:SF3">
    <property type="entry name" value="HIGH MOBILITY GROUP PROTEIN 2"/>
    <property type="match status" value="1"/>
</dbReference>
<feature type="region of interest" description="Disordered" evidence="4">
    <location>
        <begin position="79"/>
        <end position="121"/>
    </location>
</feature>
<keyword evidence="2 3" id="KW-0539">Nucleus</keyword>
<gene>
    <name evidence="6" type="ORF">L211DRAFT_774980</name>
</gene>
<dbReference type="InterPro" id="IPR013761">
    <property type="entry name" value="SAM/pointed_sf"/>
</dbReference>
<dbReference type="SMART" id="SM00398">
    <property type="entry name" value="HMG"/>
    <property type="match status" value="1"/>
</dbReference>
<dbReference type="AlphaFoldDB" id="A0A3N4M8R7"/>
<feature type="compositionally biased region" description="Basic and acidic residues" evidence="4">
    <location>
        <begin position="82"/>
        <end position="96"/>
    </location>
</feature>
<dbReference type="PROSITE" id="PS50118">
    <property type="entry name" value="HMG_BOX_2"/>
    <property type="match status" value="1"/>
</dbReference>
<dbReference type="GO" id="GO:0010468">
    <property type="term" value="P:regulation of gene expression"/>
    <property type="evidence" value="ECO:0007669"/>
    <property type="project" value="TreeGrafter"/>
</dbReference>
<dbReference type="SUPFAM" id="SSF47095">
    <property type="entry name" value="HMG-box"/>
    <property type="match status" value="1"/>
</dbReference>
<evidence type="ECO:0000259" key="5">
    <source>
        <dbReference type="PROSITE" id="PS50118"/>
    </source>
</evidence>
<evidence type="ECO:0000256" key="2">
    <source>
        <dbReference type="ARBA" id="ARBA00023242"/>
    </source>
</evidence>
<feature type="DNA-binding region" description="HMG box" evidence="3">
    <location>
        <begin position="117"/>
        <end position="183"/>
    </location>
</feature>
<feature type="non-terminal residue" evidence="6">
    <location>
        <position position="204"/>
    </location>
</feature>
<dbReference type="InParanoid" id="A0A3N4M8R7"/>
<protein>
    <submittedName>
        <fullName evidence="6">HMG-box</fullName>
    </submittedName>
</protein>
<dbReference type="Pfam" id="PF00536">
    <property type="entry name" value="SAM_1"/>
    <property type="match status" value="1"/>
</dbReference>
<evidence type="ECO:0000313" key="6">
    <source>
        <dbReference type="EMBL" id="RPB28851.1"/>
    </source>
</evidence>
<dbReference type="Gene3D" id="1.10.30.10">
    <property type="entry name" value="High mobility group box domain"/>
    <property type="match status" value="1"/>
</dbReference>
<evidence type="ECO:0000256" key="4">
    <source>
        <dbReference type="SAM" id="MobiDB-lite"/>
    </source>
</evidence>
<dbReference type="SUPFAM" id="SSF47769">
    <property type="entry name" value="SAM/Pointed domain"/>
    <property type="match status" value="1"/>
</dbReference>
<evidence type="ECO:0000256" key="3">
    <source>
        <dbReference type="PROSITE-ProRule" id="PRU00267"/>
    </source>
</evidence>
<evidence type="ECO:0000313" key="7">
    <source>
        <dbReference type="Proteomes" id="UP000267821"/>
    </source>
</evidence>
<dbReference type="Proteomes" id="UP000267821">
    <property type="component" value="Unassembled WGS sequence"/>
</dbReference>
<dbReference type="STRING" id="1051890.A0A3N4M8R7"/>
<dbReference type="InterPro" id="IPR036910">
    <property type="entry name" value="HMG_box_dom_sf"/>
</dbReference>